<evidence type="ECO:0000313" key="2">
    <source>
        <dbReference type="Proteomes" id="UP001065174"/>
    </source>
</evidence>
<organism evidence="1 2">
    <name type="scientific">Reichenbachiella agarivorans</name>
    <dbReference type="NCBI Taxonomy" id="2979464"/>
    <lineage>
        <taxon>Bacteria</taxon>
        <taxon>Pseudomonadati</taxon>
        <taxon>Bacteroidota</taxon>
        <taxon>Cytophagia</taxon>
        <taxon>Cytophagales</taxon>
        <taxon>Reichenbachiellaceae</taxon>
        <taxon>Reichenbachiella</taxon>
    </lineage>
</organism>
<name>A0ABY6CPX2_9BACT</name>
<accession>A0ABY6CPX2</accession>
<evidence type="ECO:0008006" key="3">
    <source>
        <dbReference type="Google" id="ProtNLM"/>
    </source>
</evidence>
<dbReference type="Proteomes" id="UP001065174">
    <property type="component" value="Chromosome"/>
</dbReference>
<sequence length="159" mass="17828">MKIFLTYILVFSSLVSSTMDNTKLVYQALAGDSLESLEKALHELSKQKETSLIRAYQGALIAKEAEYQKGVGDKVKSFKKGATMLEAEIEANPEEVEYRFLRLAIQEQSPGILGYKDNMEEDKKIIIDNYLSLKPALKKQIALYAKKSSVISSDDLPTK</sequence>
<evidence type="ECO:0000313" key="1">
    <source>
        <dbReference type="EMBL" id="UXP32547.1"/>
    </source>
</evidence>
<protein>
    <recommendedName>
        <fullName evidence="3">DUF4142 domain-containing protein</fullName>
    </recommendedName>
</protein>
<dbReference type="EMBL" id="CP106679">
    <property type="protein sequence ID" value="UXP32547.1"/>
    <property type="molecule type" value="Genomic_DNA"/>
</dbReference>
<keyword evidence="2" id="KW-1185">Reference proteome</keyword>
<gene>
    <name evidence="1" type="ORF">N6H18_00965</name>
</gene>
<dbReference type="RefSeq" id="WP_262309982.1">
    <property type="nucleotide sequence ID" value="NZ_CP106679.1"/>
</dbReference>
<proteinExistence type="predicted"/>
<reference evidence="1" key="1">
    <citation type="submission" date="2022-09" db="EMBL/GenBank/DDBJ databases">
        <title>Comparative genomics and taxonomic characterization of three novel marine species of genus Reichenbachiella exhibiting antioxidant and polysaccharide degradation activities.</title>
        <authorList>
            <person name="Muhammad N."/>
            <person name="Lee Y.-J."/>
            <person name="Ko J."/>
            <person name="Kim S.-G."/>
        </authorList>
    </citation>
    <scope>NUCLEOTIDE SEQUENCE</scope>
    <source>
        <strain evidence="1">BKB1-1</strain>
    </source>
</reference>